<evidence type="ECO:0000313" key="1">
    <source>
        <dbReference type="EMBL" id="RDV84895.1"/>
    </source>
</evidence>
<dbReference type="Proteomes" id="UP000256329">
    <property type="component" value="Unassembled WGS sequence"/>
</dbReference>
<gene>
    <name evidence="1" type="ORF">DXX99_02320</name>
</gene>
<organism evidence="1 2">
    <name type="scientific">Ammonifex thiophilus</name>
    <dbReference type="NCBI Taxonomy" id="444093"/>
    <lineage>
        <taxon>Bacteria</taxon>
        <taxon>Bacillati</taxon>
        <taxon>Bacillota</taxon>
        <taxon>Clostridia</taxon>
        <taxon>Thermoanaerobacterales</taxon>
        <taxon>Thermoanaerobacteraceae</taxon>
        <taxon>Ammonifex</taxon>
    </lineage>
</organism>
<dbReference type="EMBL" id="QSLN01000001">
    <property type="protein sequence ID" value="RDV84895.1"/>
    <property type="molecule type" value="Genomic_DNA"/>
</dbReference>
<accession>A0A3D8P8K8</accession>
<sequence length="103" mass="11670">MVQALKDLKDPPYCFTEYERRQARKSAVKFFDNARIEGSYENLLLKVAFPEIDPDALWQKLQKFVPTQVVNTGYFCFVCGRPVPPGEIICPSCQPQSVGSVIP</sequence>
<name>A0A3D8P8K8_9THEO</name>
<dbReference type="AlphaFoldDB" id="A0A3D8P8K8"/>
<reference evidence="1 2" key="1">
    <citation type="submission" date="2018-08" db="EMBL/GenBank/DDBJ databases">
        <title>Form III RuBisCO-mediated autotrophy in Thermodesulfobium bacteria.</title>
        <authorList>
            <person name="Toshchakov S.V."/>
            <person name="Kublanov I.V."/>
            <person name="Frolov E."/>
            <person name="Bonch-Osmolovskaya E.A."/>
            <person name="Tourova T.P."/>
            <person name="Chernych N.A."/>
            <person name="Lebedinsky A.V."/>
        </authorList>
    </citation>
    <scope>NUCLEOTIDE SEQUENCE [LARGE SCALE GENOMIC DNA]</scope>
    <source>
        <strain evidence="1 2">SR</strain>
    </source>
</reference>
<keyword evidence="2" id="KW-1185">Reference proteome</keyword>
<protein>
    <submittedName>
        <fullName evidence="1">Uncharacterized protein</fullName>
    </submittedName>
</protein>
<evidence type="ECO:0000313" key="2">
    <source>
        <dbReference type="Proteomes" id="UP000256329"/>
    </source>
</evidence>
<comment type="caution">
    <text evidence="1">The sequence shown here is derived from an EMBL/GenBank/DDBJ whole genome shotgun (WGS) entry which is preliminary data.</text>
</comment>
<proteinExistence type="predicted"/>